<evidence type="ECO:0000313" key="1">
    <source>
        <dbReference type="EMBL" id="PNT56657.1"/>
    </source>
</evidence>
<keyword evidence="2" id="KW-1185">Reference proteome</keyword>
<evidence type="ECO:0000313" key="2">
    <source>
        <dbReference type="Proteomes" id="UP000006729"/>
    </source>
</evidence>
<gene>
    <name evidence="1" type="ORF">POPTR_001G257200</name>
</gene>
<dbReference type="EMBL" id="CM009290">
    <property type="protein sequence ID" value="PNT56657.1"/>
    <property type="molecule type" value="Genomic_DNA"/>
</dbReference>
<dbReference type="AlphaFoldDB" id="A0A2K2C3P9"/>
<proteinExistence type="predicted"/>
<dbReference type="InParanoid" id="A0A2K2C3P9"/>
<organism evidence="1 2">
    <name type="scientific">Populus trichocarpa</name>
    <name type="common">Western balsam poplar</name>
    <name type="synonym">Populus balsamifera subsp. trichocarpa</name>
    <dbReference type="NCBI Taxonomy" id="3694"/>
    <lineage>
        <taxon>Eukaryota</taxon>
        <taxon>Viridiplantae</taxon>
        <taxon>Streptophyta</taxon>
        <taxon>Embryophyta</taxon>
        <taxon>Tracheophyta</taxon>
        <taxon>Spermatophyta</taxon>
        <taxon>Magnoliopsida</taxon>
        <taxon>eudicotyledons</taxon>
        <taxon>Gunneridae</taxon>
        <taxon>Pentapetalae</taxon>
        <taxon>rosids</taxon>
        <taxon>fabids</taxon>
        <taxon>Malpighiales</taxon>
        <taxon>Salicaceae</taxon>
        <taxon>Saliceae</taxon>
        <taxon>Populus</taxon>
    </lineage>
</organism>
<accession>A0A2K2C3P9</accession>
<sequence>MRTGRQKGLQTRDKGREGGSKKLFFSLLQRYSLTFSLFLCLNVGDRETTTLLPFLAFLLKNMPPTNLRPTLCPGNKTPT</sequence>
<reference evidence="1 2" key="1">
    <citation type="journal article" date="2006" name="Science">
        <title>The genome of black cottonwood, Populus trichocarpa (Torr. &amp; Gray).</title>
        <authorList>
            <person name="Tuskan G.A."/>
            <person name="Difazio S."/>
            <person name="Jansson S."/>
            <person name="Bohlmann J."/>
            <person name="Grigoriev I."/>
            <person name="Hellsten U."/>
            <person name="Putnam N."/>
            <person name="Ralph S."/>
            <person name="Rombauts S."/>
            <person name="Salamov A."/>
            <person name="Schein J."/>
            <person name="Sterck L."/>
            <person name="Aerts A."/>
            <person name="Bhalerao R.R."/>
            <person name="Bhalerao R.P."/>
            <person name="Blaudez D."/>
            <person name="Boerjan W."/>
            <person name="Brun A."/>
            <person name="Brunner A."/>
            <person name="Busov V."/>
            <person name="Campbell M."/>
            <person name="Carlson J."/>
            <person name="Chalot M."/>
            <person name="Chapman J."/>
            <person name="Chen G.L."/>
            <person name="Cooper D."/>
            <person name="Coutinho P.M."/>
            <person name="Couturier J."/>
            <person name="Covert S."/>
            <person name="Cronk Q."/>
            <person name="Cunningham R."/>
            <person name="Davis J."/>
            <person name="Degroeve S."/>
            <person name="Dejardin A."/>
            <person name="Depamphilis C."/>
            <person name="Detter J."/>
            <person name="Dirks B."/>
            <person name="Dubchak I."/>
            <person name="Duplessis S."/>
            <person name="Ehlting J."/>
            <person name="Ellis B."/>
            <person name="Gendler K."/>
            <person name="Goodstein D."/>
            <person name="Gribskov M."/>
            <person name="Grimwood J."/>
            <person name="Groover A."/>
            <person name="Gunter L."/>
            <person name="Hamberger B."/>
            <person name="Heinze B."/>
            <person name="Helariutta Y."/>
            <person name="Henrissat B."/>
            <person name="Holligan D."/>
            <person name="Holt R."/>
            <person name="Huang W."/>
            <person name="Islam-Faridi N."/>
            <person name="Jones S."/>
            <person name="Jones-Rhoades M."/>
            <person name="Jorgensen R."/>
            <person name="Joshi C."/>
            <person name="Kangasjarvi J."/>
            <person name="Karlsson J."/>
            <person name="Kelleher C."/>
            <person name="Kirkpatrick R."/>
            <person name="Kirst M."/>
            <person name="Kohler A."/>
            <person name="Kalluri U."/>
            <person name="Larimer F."/>
            <person name="Leebens-Mack J."/>
            <person name="Leple J.C."/>
            <person name="Locascio P."/>
            <person name="Lou Y."/>
            <person name="Lucas S."/>
            <person name="Martin F."/>
            <person name="Montanini B."/>
            <person name="Napoli C."/>
            <person name="Nelson D.R."/>
            <person name="Nelson C."/>
            <person name="Nieminen K."/>
            <person name="Nilsson O."/>
            <person name="Pereda V."/>
            <person name="Peter G."/>
            <person name="Philippe R."/>
            <person name="Pilate G."/>
            <person name="Poliakov A."/>
            <person name="Razumovskaya J."/>
            <person name="Richardson P."/>
            <person name="Rinaldi C."/>
            <person name="Ritland K."/>
            <person name="Rouze P."/>
            <person name="Ryaboy D."/>
            <person name="Schmutz J."/>
            <person name="Schrader J."/>
            <person name="Segerman B."/>
            <person name="Shin H."/>
            <person name="Siddiqui A."/>
            <person name="Sterky F."/>
            <person name="Terry A."/>
            <person name="Tsai C.J."/>
            <person name="Uberbacher E."/>
            <person name="Unneberg P."/>
            <person name="Vahala J."/>
            <person name="Wall K."/>
            <person name="Wessler S."/>
            <person name="Yang G."/>
            <person name="Yin T."/>
            <person name="Douglas C."/>
            <person name="Marra M."/>
            <person name="Sandberg G."/>
            <person name="Van de Peer Y."/>
            <person name="Rokhsar D."/>
        </authorList>
    </citation>
    <scope>NUCLEOTIDE SEQUENCE [LARGE SCALE GENOMIC DNA]</scope>
    <source>
        <strain evidence="2">cv. Nisqually</strain>
    </source>
</reference>
<dbReference type="Proteomes" id="UP000006729">
    <property type="component" value="Chromosome 1"/>
</dbReference>
<name>A0A2K2C3P9_POPTR</name>
<protein>
    <submittedName>
        <fullName evidence="1">Uncharacterized protein</fullName>
    </submittedName>
</protein>